<dbReference type="AlphaFoldDB" id="A0A165H342"/>
<dbReference type="Pfam" id="PF08239">
    <property type="entry name" value="SH3_3"/>
    <property type="match status" value="2"/>
</dbReference>
<dbReference type="SMART" id="SM00047">
    <property type="entry name" value="LYZ2"/>
    <property type="match status" value="1"/>
</dbReference>
<dbReference type="GO" id="GO:0004040">
    <property type="term" value="F:amidase activity"/>
    <property type="evidence" value="ECO:0007669"/>
    <property type="project" value="InterPro"/>
</dbReference>
<accession>A0A165H342</accession>
<evidence type="ECO:0000313" key="2">
    <source>
        <dbReference type="EMBL" id="KZE38639.1"/>
    </source>
</evidence>
<dbReference type="InterPro" id="IPR003646">
    <property type="entry name" value="SH3-like_bac-type"/>
</dbReference>
<protein>
    <recommendedName>
        <fullName evidence="1">SH3b domain-containing protein</fullName>
    </recommendedName>
</protein>
<dbReference type="PANTHER" id="PTHR34408">
    <property type="entry name" value="FAMILY PROTEIN, PUTATIVE-RELATED"/>
    <property type="match status" value="1"/>
</dbReference>
<dbReference type="OrthoDB" id="9806267at2"/>
<feature type="domain" description="SH3b" evidence="1">
    <location>
        <begin position="662"/>
        <end position="727"/>
    </location>
</feature>
<proteinExistence type="predicted"/>
<dbReference type="Proteomes" id="UP000076490">
    <property type="component" value="Unassembled WGS sequence"/>
</dbReference>
<organism evidence="2 3">
    <name type="scientific">Bhargavaea cecembensis</name>
    <dbReference type="NCBI Taxonomy" id="394098"/>
    <lineage>
        <taxon>Bacteria</taxon>
        <taxon>Bacillati</taxon>
        <taxon>Bacillota</taxon>
        <taxon>Bacilli</taxon>
        <taxon>Bacillales</taxon>
        <taxon>Caryophanaceae</taxon>
        <taxon>Bhargavaea</taxon>
    </lineage>
</organism>
<dbReference type="InterPro" id="IPR052354">
    <property type="entry name" value="Cell_Wall_Dynamics_Protein"/>
</dbReference>
<dbReference type="Gene3D" id="2.30.30.40">
    <property type="entry name" value="SH3 Domains"/>
    <property type="match status" value="3"/>
</dbReference>
<comment type="caution">
    <text evidence="2">The sequence shown here is derived from an EMBL/GenBank/DDBJ whole genome shotgun (WGS) entry which is preliminary data.</text>
</comment>
<dbReference type="PANTHER" id="PTHR34408:SF1">
    <property type="entry name" value="GLYCOSYL HYDROLASE FAMILY 19 DOMAIN-CONTAINING PROTEIN HI_1415"/>
    <property type="match status" value="1"/>
</dbReference>
<name>A0A165H342_9BACL</name>
<dbReference type="PROSITE" id="PS51781">
    <property type="entry name" value="SH3B"/>
    <property type="match status" value="1"/>
</dbReference>
<gene>
    <name evidence="2" type="ORF">AV656_06960</name>
</gene>
<dbReference type="EMBL" id="LQNT01000009">
    <property type="protein sequence ID" value="KZE38639.1"/>
    <property type="molecule type" value="Genomic_DNA"/>
</dbReference>
<dbReference type="SMART" id="SM00287">
    <property type="entry name" value="SH3b"/>
    <property type="match status" value="2"/>
</dbReference>
<reference evidence="2 3" key="1">
    <citation type="submission" date="2016-01" db="EMBL/GenBank/DDBJ databases">
        <title>Whole genome sequencing of Bhargavaea cecembensis T14.</title>
        <authorList>
            <person name="Hong K.W."/>
        </authorList>
    </citation>
    <scope>NUCLEOTIDE SEQUENCE [LARGE SCALE GENOMIC DNA]</scope>
    <source>
        <strain evidence="2 3">T14</strain>
    </source>
</reference>
<evidence type="ECO:0000313" key="3">
    <source>
        <dbReference type="Proteomes" id="UP000076490"/>
    </source>
</evidence>
<sequence length="799" mass="87516">MDYAVQPGYPSGRRSWLLMFLCLVLILPMMMPADEVAASGNVRGVALKNPTNVYSDTSRESSIWKSYSAGRVLIYEPSATGWHKATVYVGGKARAGYIHSADVEEITNEQSALKGLSVADPTRVYSSAYRGSSTLKSYGQGRVLLYRTFSANWYEATVWLNGKQRKGYIHKDDVETAFETQERMKGVALKGPTNVYRYGSRGSVWKSYSEGSILVYDTFSPNWHEAYVYVGGVKRRGFIHISDVENAVKDQVTLSGIGTASPTGVYPKASTSTTPLKTYPAGKKLTYRTFTSGWYQATVYVDGRARTGYIKTDQTEQLLDHTQSADGRTLSDSRLYKLASDKSSVMVTVPKGYPVKLKTYTKNWFQATVNLNGRTYSGFIRAEQITTKDVVKTKSYSYTFDSFVDKQVKVDPKSDGAGKVPATREQVAYYSNPSNFPAGTAAYYQFLNLKSPAGLSAREINAKLLSGKGILEGEGQAFVDASISAGLNEAYLIAHTLHETGNGTSVLANGIPVDNKGNITRDAAGKITETAATIGKVYNMYGYGARDECPIDCGAKYAFDQNWFTPSAAIIGGAQQVGVNYIARGQDTLYKMRWNPDAPATHQYATHVRWAEIQANKIAQIYQEMSNFILEFEIPKYQNQPGDSTRPGDPKELTVKSSAFPANTEGKTTANVNIRTEPSTEKGSASVIRTVSAGTRVSVLETTGGWYKVKAGSDTGWMTSDYVELLNLIEATVTLNVRPDSNTAQPRIGQFAAGTQIAVALEEGGAMIRSNEWYQVYYNGKLAWVSGGPQGTSYVKVIK</sequence>
<evidence type="ECO:0000259" key="1">
    <source>
        <dbReference type="PROSITE" id="PS51781"/>
    </source>
</evidence>
<dbReference type="InterPro" id="IPR002901">
    <property type="entry name" value="MGlyc_endo_b_GlcNAc-like_dom"/>
</dbReference>